<dbReference type="GO" id="GO:0006353">
    <property type="term" value="P:DNA-templated transcription termination"/>
    <property type="evidence" value="ECO:0007669"/>
    <property type="project" value="UniProtKB-UniRule"/>
</dbReference>
<feature type="domain" description="NusB/RsmB/TIM44" evidence="7">
    <location>
        <begin position="5"/>
        <end position="126"/>
    </location>
</feature>
<dbReference type="EMBL" id="JAOUSF010000003">
    <property type="protein sequence ID" value="MCU9613832.1"/>
    <property type="molecule type" value="Genomic_DNA"/>
</dbReference>
<accession>A0AAE3ITE1</accession>
<dbReference type="AlphaFoldDB" id="A0AAE3ITE1"/>
<keyword evidence="3 6" id="KW-0694">RNA-binding</keyword>
<dbReference type="HAMAP" id="MF_00073">
    <property type="entry name" value="NusB"/>
    <property type="match status" value="1"/>
</dbReference>
<comment type="function">
    <text evidence="6">Involved in transcription antitermination. Required for transcription of ribosomal RNA (rRNA) genes. Binds specifically to the boxA antiterminator sequence of the ribosomal RNA (rrn) operons.</text>
</comment>
<evidence type="ECO:0000313" key="8">
    <source>
        <dbReference type="EMBL" id="MCU9613832.1"/>
    </source>
</evidence>
<evidence type="ECO:0000256" key="5">
    <source>
        <dbReference type="ARBA" id="ARBA00023163"/>
    </source>
</evidence>
<dbReference type="Pfam" id="PF01029">
    <property type="entry name" value="NusB"/>
    <property type="match status" value="1"/>
</dbReference>
<dbReference type="CDD" id="cd00619">
    <property type="entry name" value="Terminator_NusB"/>
    <property type="match status" value="1"/>
</dbReference>
<dbReference type="NCBIfam" id="NF001223">
    <property type="entry name" value="PRK00202.1-1"/>
    <property type="match status" value="1"/>
</dbReference>
<dbReference type="Proteomes" id="UP001209318">
    <property type="component" value="Unassembled WGS sequence"/>
</dbReference>
<evidence type="ECO:0000259" key="7">
    <source>
        <dbReference type="Pfam" id="PF01029"/>
    </source>
</evidence>
<dbReference type="GO" id="GO:0031564">
    <property type="term" value="P:transcription antitermination"/>
    <property type="evidence" value="ECO:0007669"/>
    <property type="project" value="UniProtKB-KW"/>
</dbReference>
<dbReference type="PANTHER" id="PTHR11078:SF3">
    <property type="entry name" value="ANTITERMINATION NUSB DOMAIN-CONTAINING PROTEIN"/>
    <property type="match status" value="1"/>
</dbReference>
<keyword evidence="4 6" id="KW-0805">Transcription regulation</keyword>
<dbReference type="NCBIfam" id="TIGR01951">
    <property type="entry name" value="nusB"/>
    <property type="match status" value="1"/>
</dbReference>
<protein>
    <recommendedName>
        <fullName evidence="6">Transcription antitermination protein NusB</fullName>
    </recommendedName>
    <alternativeName>
        <fullName evidence="6">Antitermination factor NusB</fullName>
    </alternativeName>
</protein>
<dbReference type="InterPro" id="IPR011605">
    <property type="entry name" value="NusB_fam"/>
</dbReference>
<name>A0AAE3ITE1_9BACI</name>
<dbReference type="RefSeq" id="WP_263073072.1">
    <property type="nucleotide sequence ID" value="NZ_JAOUSF010000003.1"/>
</dbReference>
<comment type="similarity">
    <text evidence="1 6">Belongs to the NusB family.</text>
</comment>
<dbReference type="InterPro" id="IPR035926">
    <property type="entry name" value="NusB-like_sf"/>
</dbReference>
<dbReference type="GO" id="GO:0003723">
    <property type="term" value="F:RNA binding"/>
    <property type="evidence" value="ECO:0007669"/>
    <property type="project" value="UniProtKB-UniRule"/>
</dbReference>
<dbReference type="GO" id="GO:0005829">
    <property type="term" value="C:cytosol"/>
    <property type="evidence" value="ECO:0007669"/>
    <property type="project" value="TreeGrafter"/>
</dbReference>
<dbReference type="PANTHER" id="PTHR11078">
    <property type="entry name" value="N UTILIZATION SUBSTANCE PROTEIN B-RELATED"/>
    <property type="match status" value="1"/>
</dbReference>
<evidence type="ECO:0000256" key="6">
    <source>
        <dbReference type="HAMAP-Rule" id="MF_00073"/>
    </source>
</evidence>
<dbReference type="InterPro" id="IPR006027">
    <property type="entry name" value="NusB_RsmB_TIM44"/>
</dbReference>
<keyword evidence="5 6" id="KW-0804">Transcription</keyword>
<evidence type="ECO:0000256" key="4">
    <source>
        <dbReference type="ARBA" id="ARBA00023015"/>
    </source>
</evidence>
<dbReference type="SUPFAM" id="SSF48013">
    <property type="entry name" value="NusB-like"/>
    <property type="match status" value="1"/>
</dbReference>
<organism evidence="8 9">
    <name type="scientific">Perspicuibacillus lycopersici</name>
    <dbReference type="NCBI Taxonomy" id="1325689"/>
    <lineage>
        <taxon>Bacteria</taxon>
        <taxon>Bacillati</taxon>
        <taxon>Bacillota</taxon>
        <taxon>Bacilli</taxon>
        <taxon>Bacillales</taxon>
        <taxon>Bacillaceae</taxon>
        <taxon>Perspicuibacillus</taxon>
    </lineage>
</organism>
<evidence type="ECO:0000256" key="3">
    <source>
        <dbReference type="ARBA" id="ARBA00022884"/>
    </source>
</evidence>
<sequence>MNRRTAREKALQAIFQVDVGKVDAEQAYEHVLEDEEKDPFLEKVIYGTINHLEEIDQLISEHLENWTISRLANVDRNILRISVYEMKYMEEIPTSVAINEALEIAKKFGDENSSRFINGVLSKVKKALDK</sequence>
<dbReference type="Gene3D" id="1.10.940.10">
    <property type="entry name" value="NusB-like"/>
    <property type="match status" value="1"/>
</dbReference>
<evidence type="ECO:0000313" key="9">
    <source>
        <dbReference type="Proteomes" id="UP001209318"/>
    </source>
</evidence>
<reference evidence="8" key="1">
    <citation type="submission" date="2022-10" db="EMBL/GenBank/DDBJ databases">
        <title>Description of Fervidibacillus gen. nov. in the family Fervidibacillaceae fam. nov. with two species, Fervidibacillus albus sp. nov., and Fervidibacillus halotolerans sp. nov., isolated from tidal flat sediments.</title>
        <authorList>
            <person name="Kwon K.K."/>
            <person name="Yang S.-H."/>
        </authorList>
    </citation>
    <scope>NUCLEOTIDE SEQUENCE</scope>
    <source>
        <strain evidence="8">JCM 19140</strain>
    </source>
</reference>
<comment type="caution">
    <text evidence="8">The sequence shown here is derived from an EMBL/GenBank/DDBJ whole genome shotgun (WGS) entry which is preliminary data.</text>
</comment>
<evidence type="ECO:0000256" key="2">
    <source>
        <dbReference type="ARBA" id="ARBA00022814"/>
    </source>
</evidence>
<proteinExistence type="inferred from homology"/>
<gene>
    <name evidence="6 8" type="primary">nusB</name>
    <name evidence="8" type="ORF">OEV98_09685</name>
</gene>
<keyword evidence="2 6" id="KW-0889">Transcription antitermination</keyword>
<keyword evidence="9" id="KW-1185">Reference proteome</keyword>
<evidence type="ECO:0000256" key="1">
    <source>
        <dbReference type="ARBA" id="ARBA00005952"/>
    </source>
</evidence>